<accession>A0A926E1K7</accession>
<comment type="caution">
    <text evidence="1">The sequence shown here is derived from an EMBL/GenBank/DDBJ whole genome shotgun (WGS) entry which is preliminary data.</text>
</comment>
<dbReference type="Proteomes" id="UP000653127">
    <property type="component" value="Unassembled WGS sequence"/>
</dbReference>
<organism evidence="1 2">
    <name type="scientific">Ligaoa zhengdingensis</name>
    <dbReference type="NCBI Taxonomy" id="2763658"/>
    <lineage>
        <taxon>Bacteria</taxon>
        <taxon>Bacillati</taxon>
        <taxon>Bacillota</taxon>
        <taxon>Clostridia</taxon>
        <taxon>Eubacteriales</taxon>
        <taxon>Oscillospiraceae</taxon>
        <taxon>Ligaoa</taxon>
    </lineage>
</organism>
<dbReference type="EMBL" id="JACRST010000033">
    <property type="protein sequence ID" value="MBC8547692.1"/>
    <property type="molecule type" value="Genomic_DNA"/>
</dbReference>
<gene>
    <name evidence="1" type="ORF">H8711_12260</name>
</gene>
<name>A0A926E1K7_9FIRM</name>
<dbReference type="AlphaFoldDB" id="A0A926E1K7"/>
<keyword evidence="2" id="KW-1185">Reference proteome</keyword>
<dbReference type="RefSeq" id="WP_249283729.1">
    <property type="nucleotide sequence ID" value="NZ_JACRST010000033.1"/>
</dbReference>
<reference evidence="1" key="1">
    <citation type="submission" date="2020-08" db="EMBL/GenBank/DDBJ databases">
        <title>Genome public.</title>
        <authorList>
            <person name="Liu C."/>
            <person name="Sun Q."/>
        </authorList>
    </citation>
    <scope>NUCLEOTIDE SEQUENCE</scope>
    <source>
        <strain evidence="1">NSJ-31</strain>
    </source>
</reference>
<sequence length="83" mass="9718">MVTYQITEEPMWDQEMGRYIAFGVCAYLEDETGRREVAHISDVFFCAETAARFVDKCNRLELDVDQLYDAVEDILLDDDEREV</sequence>
<proteinExistence type="predicted"/>
<evidence type="ECO:0000313" key="1">
    <source>
        <dbReference type="EMBL" id="MBC8547692.1"/>
    </source>
</evidence>
<evidence type="ECO:0000313" key="2">
    <source>
        <dbReference type="Proteomes" id="UP000653127"/>
    </source>
</evidence>
<protein>
    <submittedName>
        <fullName evidence="1">Uncharacterized protein</fullName>
    </submittedName>
</protein>